<dbReference type="AlphaFoldDB" id="A0AAV5FMG4"/>
<name>A0AAV5FMG4_ELECO</name>
<reference evidence="1" key="1">
    <citation type="journal article" date="2018" name="DNA Res.">
        <title>Multiple hybrid de novo genome assembly of finger millet, an orphan allotetraploid crop.</title>
        <authorList>
            <person name="Hatakeyama M."/>
            <person name="Aluri S."/>
            <person name="Balachadran M.T."/>
            <person name="Sivarajan S.R."/>
            <person name="Patrignani A."/>
            <person name="Gruter S."/>
            <person name="Poveda L."/>
            <person name="Shimizu-Inatsugi R."/>
            <person name="Baeten J."/>
            <person name="Francoijs K.J."/>
            <person name="Nataraja K.N."/>
            <person name="Reddy Y.A.N."/>
            <person name="Phadnis S."/>
            <person name="Ravikumar R.L."/>
            <person name="Schlapbach R."/>
            <person name="Sreeman S.M."/>
            <person name="Shimizu K.K."/>
        </authorList>
    </citation>
    <scope>NUCLEOTIDE SEQUENCE</scope>
</reference>
<gene>
    <name evidence="1" type="primary">gb24241</name>
    <name evidence="1" type="ORF">PR202_gb24241</name>
</gene>
<evidence type="ECO:0000313" key="2">
    <source>
        <dbReference type="Proteomes" id="UP001054889"/>
    </source>
</evidence>
<accession>A0AAV5FMG4</accession>
<organism evidence="1 2">
    <name type="scientific">Eleusine coracana subsp. coracana</name>
    <dbReference type="NCBI Taxonomy" id="191504"/>
    <lineage>
        <taxon>Eukaryota</taxon>
        <taxon>Viridiplantae</taxon>
        <taxon>Streptophyta</taxon>
        <taxon>Embryophyta</taxon>
        <taxon>Tracheophyta</taxon>
        <taxon>Spermatophyta</taxon>
        <taxon>Magnoliopsida</taxon>
        <taxon>Liliopsida</taxon>
        <taxon>Poales</taxon>
        <taxon>Poaceae</taxon>
        <taxon>PACMAD clade</taxon>
        <taxon>Chloridoideae</taxon>
        <taxon>Cynodonteae</taxon>
        <taxon>Eleusininae</taxon>
        <taxon>Eleusine</taxon>
    </lineage>
</organism>
<evidence type="ECO:0000313" key="1">
    <source>
        <dbReference type="EMBL" id="GJN35461.1"/>
    </source>
</evidence>
<keyword evidence="2" id="KW-1185">Reference proteome</keyword>
<proteinExistence type="predicted"/>
<protein>
    <submittedName>
        <fullName evidence="1">Uncharacterized protein</fullName>
    </submittedName>
</protein>
<comment type="caution">
    <text evidence="1">The sequence shown here is derived from an EMBL/GenBank/DDBJ whole genome shotgun (WGS) entry which is preliminary data.</text>
</comment>
<dbReference type="EMBL" id="BQKI01000088">
    <property type="protein sequence ID" value="GJN35461.1"/>
    <property type="molecule type" value="Genomic_DNA"/>
</dbReference>
<reference evidence="1" key="2">
    <citation type="submission" date="2021-12" db="EMBL/GenBank/DDBJ databases">
        <title>Resequencing data analysis of finger millet.</title>
        <authorList>
            <person name="Hatakeyama M."/>
            <person name="Aluri S."/>
            <person name="Balachadran M.T."/>
            <person name="Sivarajan S.R."/>
            <person name="Poveda L."/>
            <person name="Shimizu-Inatsugi R."/>
            <person name="Schlapbach R."/>
            <person name="Sreeman S.M."/>
            <person name="Shimizu K.K."/>
        </authorList>
    </citation>
    <scope>NUCLEOTIDE SEQUENCE</scope>
</reference>
<dbReference type="Proteomes" id="UP001054889">
    <property type="component" value="Unassembled WGS sequence"/>
</dbReference>
<sequence length="167" mass="18902">MAMPKLIGRMDSAEEDYFPWKGTSTVLGATEKAIDLNGDDMNLFKGTYKMESYVVSVMICLVLPEVDGTFQGWFEGGGKSLLFDKNGKMTTLLQNIVVEFSDLIGSLLKRNLSVQNFSMENIYVKVFQDLPPKLCILLVKEIASSITRNFHKRSRWSFTAIELALKW</sequence>